<feature type="region of interest" description="Disordered" evidence="8">
    <location>
        <begin position="404"/>
        <end position="440"/>
    </location>
</feature>
<evidence type="ECO:0000256" key="7">
    <source>
        <dbReference type="ARBA" id="ARBA00023136"/>
    </source>
</evidence>
<sequence length="506" mass="54900">MNCVTVETDLQAGANHRFELLRVVLIGLAFSLIIQSLAANLGVATGKHLAELCKAEFPKHVKYCLWVVAEVAVIAADIPEGVSIGANLLLIGTAIALNILFHIPVSAGVLVTGLSTLLLLGLQRYGVLWTITLILSLFNHRLGFHGHQMVPRGQDFLSCTVQLYPANQTFSEHNELKEMLDLKKDACRYFLLESGFALSVALLINVAVVSVSGTNVLGKSSSIVYGIALLASGQSSTISGTYAGQYIMQGFLDIKMRMWLQNLMTRCIAIGPSPIVSIIGGPAGAGRLIIIASMILSFELLFALIPLLKFSSSGTKMRPHKISIYIIVVSWILGFGVIGINVYFLSTSFVEWITSSSLPKPATALVGVIVFPFMAVYVLAVIYLTFRKDTAVTFADKSDSSLKEMEDGAHRSDGDKGGESVAQEESVKTSFKRSRSDRTRRNARDCRVPLLVVIHQLNPWRLSPSPLRFRYRGKEGLSKVVEAGAFDIPSKVTPAAAFNRLGPSVS</sequence>
<evidence type="ECO:0000256" key="5">
    <source>
        <dbReference type="ARBA" id="ARBA00022989"/>
    </source>
</evidence>
<evidence type="ECO:0000256" key="4">
    <source>
        <dbReference type="ARBA" id="ARBA00022692"/>
    </source>
</evidence>
<keyword evidence="3" id="KW-0813">Transport</keyword>
<dbReference type="EMBL" id="CP097503">
    <property type="protein sequence ID" value="URD78180.1"/>
    <property type="molecule type" value="Genomic_DNA"/>
</dbReference>
<feature type="transmembrane region" description="Helical" evidence="9">
    <location>
        <begin position="223"/>
        <end position="243"/>
    </location>
</feature>
<evidence type="ECO:0000256" key="2">
    <source>
        <dbReference type="ARBA" id="ARBA00009965"/>
    </source>
</evidence>
<keyword evidence="6" id="KW-0406">Ion transport</keyword>
<feature type="transmembrane region" description="Helical" evidence="9">
    <location>
        <begin position="60"/>
        <end position="76"/>
    </location>
</feature>
<proteinExistence type="inferred from homology"/>
<feature type="transmembrane region" description="Helical" evidence="9">
    <location>
        <begin position="189"/>
        <end position="211"/>
    </location>
</feature>
<evidence type="ECO:0000256" key="3">
    <source>
        <dbReference type="ARBA" id="ARBA00022448"/>
    </source>
</evidence>
<dbReference type="GO" id="GO:0015086">
    <property type="term" value="F:cadmium ion transmembrane transporter activity"/>
    <property type="evidence" value="ECO:0007669"/>
    <property type="project" value="TreeGrafter"/>
</dbReference>
<feature type="transmembrane region" description="Helical" evidence="9">
    <location>
        <begin position="88"/>
        <end position="111"/>
    </location>
</feature>
<dbReference type="Pfam" id="PF01566">
    <property type="entry name" value="Nramp"/>
    <property type="match status" value="2"/>
</dbReference>
<dbReference type="GO" id="GO:0005384">
    <property type="term" value="F:manganese ion transmembrane transporter activity"/>
    <property type="evidence" value="ECO:0007669"/>
    <property type="project" value="TreeGrafter"/>
</dbReference>
<keyword evidence="5 9" id="KW-1133">Transmembrane helix</keyword>
<dbReference type="OrthoDB" id="409173at2759"/>
<accession>A0A9E7JEJ2</accession>
<evidence type="ECO:0000256" key="8">
    <source>
        <dbReference type="SAM" id="MobiDB-lite"/>
    </source>
</evidence>
<dbReference type="Proteomes" id="UP001055439">
    <property type="component" value="Chromosome 10"/>
</dbReference>
<dbReference type="PANTHER" id="PTHR11706:SF77">
    <property type="entry name" value="METAL TRANSPORTER NRAMP5"/>
    <property type="match status" value="1"/>
</dbReference>
<dbReference type="InterPro" id="IPR001046">
    <property type="entry name" value="NRAMP_fam"/>
</dbReference>
<name>A0A9E7JEJ2_9LILI</name>
<comment type="subcellular location">
    <subcellularLocation>
        <location evidence="1">Membrane</location>
        <topology evidence="1">Multi-pass membrane protein</topology>
    </subcellularLocation>
</comment>
<reference evidence="10" key="1">
    <citation type="submission" date="2022-05" db="EMBL/GenBank/DDBJ databases">
        <title>The Musa troglodytarum L. genome provides insights into the mechanism of non-climacteric behaviour and enrichment of carotenoids.</title>
        <authorList>
            <person name="Wang J."/>
        </authorList>
    </citation>
    <scope>NUCLEOTIDE SEQUENCE</scope>
    <source>
        <tissue evidence="10">Leaf</tissue>
    </source>
</reference>
<evidence type="ECO:0000256" key="1">
    <source>
        <dbReference type="ARBA" id="ARBA00004141"/>
    </source>
</evidence>
<dbReference type="AlphaFoldDB" id="A0A9E7JEJ2"/>
<feature type="transmembrane region" description="Helical" evidence="9">
    <location>
        <begin position="322"/>
        <end position="344"/>
    </location>
</feature>
<keyword evidence="7 9" id="KW-0472">Membrane</keyword>
<keyword evidence="11" id="KW-1185">Reference proteome</keyword>
<feature type="compositionally biased region" description="Basic and acidic residues" evidence="8">
    <location>
        <begin position="404"/>
        <end position="418"/>
    </location>
</feature>
<evidence type="ECO:0000313" key="10">
    <source>
        <dbReference type="EMBL" id="URD78180.1"/>
    </source>
</evidence>
<dbReference type="GO" id="GO:0005886">
    <property type="term" value="C:plasma membrane"/>
    <property type="evidence" value="ECO:0007669"/>
    <property type="project" value="TreeGrafter"/>
</dbReference>
<protein>
    <submittedName>
        <fullName evidence="10">Uncharacterized protein</fullName>
    </submittedName>
</protein>
<evidence type="ECO:0000256" key="9">
    <source>
        <dbReference type="SAM" id="Phobius"/>
    </source>
</evidence>
<comment type="similarity">
    <text evidence="2">Belongs to the NRAMP (TC 2.A.55) family.</text>
</comment>
<evidence type="ECO:0000313" key="11">
    <source>
        <dbReference type="Proteomes" id="UP001055439"/>
    </source>
</evidence>
<evidence type="ECO:0000256" key="6">
    <source>
        <dbReference type="ARBA" id="ARBA00023065"/>
    </source>
</evidence>
<gene>
    <name evidence="10" type="ORF">MUK42_18558</name>
</gene>
<organism evidence="10 11">
    <name type="scientific">Musa troglodytarum</name>
    <name type="common">fe'i banana</name>
    <dbReference type="NCBI Taxonomy" id="320322"/>
    <lineage>
        <taxon>Eukaryota</taxon>
        <taxon>Viridiplantae</taxon>
        <taxon>Streptophyta</taxon>
        <taxon>Embryophyta</taxon>
        <taxon>Tracheophyta</taxon>
        <taxon>Spermatophyta</taxon>
        <taxon>Magnoliopsida</taxon>
        <taxon>Liliopsida</taxon>
        <taxon>Zingiberales</taxon>
        <taxon>Musaceae</taxon>
        <taxon>Musa</taxon>
    </lineage>
</organism>
<feature type="transmembrane region" description="Helical" evidence="9">
    <location>
        <begin position="263"/>
        <end position="283"/>
    </location>
</feature>
<keyword evidence="4 9" id="KW-0812">Transmembrane</keyword>
<dbReference type="GO" id="GO:0034755">
    <property type="term" value="P:iron ion transmembrane transport"/>
    <property type="evidence" value="ECO:0007669"/>
    <property type="project" value="TreeGrafter"/>
</dbReference>
<feature type="transmembrane region" description="Helical" evidence="9">
    <location>
        <begin position="20"/>
        <end position="40"/>
    </location>
</feature>
<feature type="transmembrane region" description="Helical" evidence="9">
    <location>
        <begin position="364"/>
        <end position="386"/>
    </location>
</feature>
<feature type="transmembrane region" description="Helical" evidence="9">
    <location>
        <begin position="289"/>
        <end position="310"/>
    </location>
</feature>
<dbReference type="PANTHER" id="PTHR11706">
    <property type="entry name" value="SOLUTE CARRIER PROTEIN FAMILY 11 MEMBER"/>
    <property type="match status" value="1"/>
</dbReference>